<sequence>MKRFLMIATTLVLTTAAWASGGGSPPAARSNSNDTPKAIAEARQYIDQQQWDQALQILDAARQRDPRNADLWNWTGYCERKRGNLQQAFAAYDEALRLNPRHLGAHEYLGEAWLQAGQPEKAQTQLDQLKTLCGTCEEERDLASAIDTYRAKAQ</sequence>
<accession>A0ABQ3H5C4</accession>
<keyword evidence="4" id="KW-1185">Reference proteome</keyword>
<organism evidence="3 4">
    <name type="scientific">Jeongeupia chitinilytica</name>
    <dbReference type="NCBI Taxonomy" id="1041641"/>
    <lineage>
        <taxon>Bacteria</taxon>
        <taxon>Pseudomonadati</taxon>
        <taxon>Pseudomonadota</taxon>
        <taxon>Betaproteobacteria</taxon>
        <taxon>Neisseriales</taxon>
        <taxon>Chitinibacteraceae</taxon>
        <taxon>Jeongeupia</taxon>
    </lineage>
</organism>
<dbReference type="InterPro" id="IPR019734">
    <property type="entry name" value="TPR_rpt"/>
</dbReference>
<proteinExistence type="predicted"/>
<dbReference type="EMBL" id="BMYO01000010">
    <property type="protein sequence ID" value="GHD68375.1"/>
    <property type="molecule type" value="Genomic_DNA"/>
</dbReference>
<evidence type="ECO:0000256" key="1">
    <source>
        <dbReference type="PROSITE-ProRule" id="PRU00339"/>
    </source>
</evidence>
<evidence type="ECO:0008006" key="5">
    <source>
        <dbReference type="Google" id="ProtNLM"/>
    </source>
</evidence>
<keyword evidence="1" id="KW-0802">TPR repeat</keyword>
<dbReference type="SUPFAM" id="SSF48452">
    <property type="entry name" value="TPR-like"/>
    <property type="match status" value="1"/>
</dbReference>
<evidence type="ECO:0000256" key="2">
    <source>
        <dbReference type="SAM" id="SignalP"/>
    </source>
</evidence>
<evidence type="ECO:0000313" key="4">
    <source>
        <dbReference type="Proteomes" id="UP000604737"/>
    </source>
</evidence>
<feature type="signal peptide" evidence="2">
    <location>
        <begin position="1"/>
        <end position="19"/>
    </location>
</feature>
<dbReference type="RefSeq" id="WP_189462080.1">
    <property type="nucleotide sequence ID" value="NZ_BMYO01000010.1"/>
</dbReference>
<dbReference type="InterPro" id="IPR011990">
    <property type="entry name" value="TPR-like_helical_dom_sf"/>
</dbReference>
<gene>
    <name evidence="3" type="ORF">GCM10007350_33480</name>
</gene>
<feature type="repeat" description="TPR" evidence="1">
    <location>
        <begin position="69"/>
        <end position="102"/>
    </location>
</feature>
<dbReference type="Proteomes" id="UP000604737">
    <property type="component" value="Unassembled WGS sequence"/>
</dbReference>
<reference evidence="4" key="1">
    <citation type="journal article" date="2019" name="Int. J. Syst. Evol. Microbiol.">
        <title>The Global Catalogue of Microorganisms (GCM) 10K type strain sequencing project: providing services to taxonomists for standard genome sequencing and annotation.</title>
        <authorList>
            <consortium name="The Broad Institute Genomics Platform"/>
            <consortium name="The Broad Institute Genome Sequencing Center for Infectious Disease"/>
            <person name="Wu L."/>
            <person name="Ma J."/>
        </authorList>
    </citation>
    <scope>NUCLEOTIDE SEQUENCE [LARGE SCALE GENOMIC DNA]</scope>
    <source>
        <strain evidence="4">KCTC 23701</strain>
    </source>
</reference>
<evidence type="ECO:0000313" key="3">
    <source>
        <dbReference type="EMBL" id="GHD68375.1"/>
    </source>
</evidence>
<dbReference type="PROSITE" id="PS50005">
    <property type="entry name" value="TPR"/>
    <property type="match status" value="1"/>
</dbReference>
<feature type="chain" id="PRO_5046377561" description="Tetratricopeptide repeat protein" evidence="2">
    <location>
        <begin position="20"/>
        <end position="154"/>
    </location>
</feature>
<name>A0ABQ3H5C4_9NEIS</name>
<dbReference type="Gene3D" id="1.25.40.10">
    <property type="entry name" value="Tetratricopeptide repeat domain"/>
    <property type="match status" value="1"/>
</dbReference>
<keyword evidence="2" id="KW-0732">Signal</keyword>
<protein>
    <recommendedName>
        <fullName evidence="5">Tetratricopeptide repeat protein</fullName>
    </recommendedName>
</protein>
<dbReference type="SMART" id="SM00028">
    <property type="entry name" value="TPR"/>
    <property type="match status" value="3"/>
</dbReference>
<comment type="caution">
    <text evidence="3">The sequence shown here is derived from an EMBL/GenBank/DDBJ whole genome shotgun (WGS) entry which is preliminary data.</text>
</comment>
<dbReference type="Pfam" id="PF13432">
    <property type="entry name" value="TPR_16"/>
    <property type="match status" value="1"/>
</dbReference>